<protein>
    <submittedName>
        <fullName evidence="3">Uncharacterized protein</fullName>
    </submittedName>
</protein>
<keyword evidence="1" id="KW-0175">Coiled coil</keyword>
<dbReference type="EMBL" id="JADGKB010000009">
    <property type="protein sequence ID" value="KAJ3260790.1"/>
    <property type="molecule type" value="Genomic_DNA"/>
</dbReference>
<comment type="caution">
    <text evidence="3">The sequence shown here is derived from an EMBL/GenBank/DDBJ whole genome shotgun (WGS) entry which is preliminary data.</text>
</comment>
<dbReference type="Proteomes" id="UP001210925">
    <property type="component" value="Unassembled WGS sequence"/>
</dbReference>
<proteinExistence type="predicted"/>
<feature type="compositionally biased region" description="Basic and acidic residues" evidence="2">
    <location>
        <begin position="18"/>
        <end position="28"/>
    </location>
</feature>
<gene>
    <name evidence="3" type="ORF">HK103_007353</name>
</gene>
<feature type="compositionally biased region" description="Polar residues" evidence="2">
    <location>
        <begin position="30"/>
        <end position="41"/>
    </location>
</feature>
<feature type="region of interest" description="Disordered" evidence="2">
    <location>
        <begin position="1"/>
        <end position="81"/>
    </location>
</feature>
<evidence type="ECO:0000256" key="1">
    <source>
        <dbReference type="SAM" id="Coils"/>
    </source>
</evidence>
<keyword evidence="4" id="KW-1185">Reference proteome</keyword>
<reference evidence="3" key="1">
    <citation type="submission" date="2020-05" db="EMBL/GenBank/DDBJ databases">
        <title>Phylogenomic resolution of chytrid fungi.</title>
        <authorList>
            <person name="Stajich J.E."/>
            <person name="Amses K."/>
            <person name="Simmons R."/>
            <person name="Seto K."/>
            <person name="Myers J."/>
            <person name="Bonds A."/>
            <person name="Quandt C.A."/>
            <person name="Barry K."/>
            <person name="Liu P."/>
            <person name="Grigoriev I."/>
            <person name="Longcore J.E."/>
            <person name="James T.Y."/>
        </authorList>
    </citation>
    <scope>NUCLEOTIDE SEQUENCE</scope>
    <source>
        <strain evidence="3">PLAUS21</strain>
    </source>
</reference>
<feature type="coiled-coil region" evidence="1">
    <location>
        <begin position="130"/>
        <end position="164"/>
    </location>
</feature>
<organism evidence="3 4">
    <name type="scientific">Boothiomyces macroporosus</name>
    <dbReference type="NCBI Taxonomy" id="261099"/>
    <lineage>
        <taxon>Eukaryota</taxon>
        <taxon>Fungi</taxon>
        <taxon>Fungi incertae sedis</taxon>
        <taxon>Chytridiomycota</taxon>
        <taxon>Chytridiomycota incertae sedis</taxon>
        <taxon>Chytridiomycetes</taxon>
        <taxon>Rhizophydiales</taxon>
        <taxon>Terramycetaceae</taxon>
        <taxon>Boothiomyces</taxon>
    </lineage>
</organism>
<evidence type="ECO:0000313" key="3">
    <source>
        <dbReference type="EMBL" id="KAJ3260790.1"/>
    </source>
</evidence>
<feature type="coiled-coil region" evidence="1">
    <location>
        <begin position="190"/>
        <end position="305"/>
    </location>
</feature>
<feature type="compositionally biased region" description="Polar residues" evidence="2">
    <location>
        <begin position="62"/>
        <end position="74"/>
    </location>
</feature>
<dbReference type="AlphaFoldDB" id="A0AAD5UKQ9"/>
<evidence type="ECO:0000256" key="2">
    <source>
        <dbReference type="SAM" id="MobiDB-lite"/>
    </source>
</evidence>
<sequence length="612" mass="70404">MFRKKSGSNNPELTYDVKNSEDTKEDVIPRTQSDFKTSTKLSFRRMSVNKKGENTLLKRFRASSNAESKTASSTGDHKPESIHEHGVFEAEGEHSGTEKIQKLQPTKSSKDLGELLSTLQIRIQDQSTKIVGLEVIISDLRLENEQLKNENVDKLKAYNELSENYKQVVSHFLPENDTIISQIKNTDDISSNLQSTIQELQHQLDSTQTKNDNLSKEIYSCKNNYLKEISDLKELIESYRKSQELIQTELNASKRNEDELLSELKNIKNQYKIGNEKNLSLTKLVSELKEANHLLETENVNLKLEVQERSRNTATICKEVQVNMLHQSQNYQTEVLQLSSTPNTKIQDGEDTELLKSKIAGVESEIESLMKSHATEIALLDGKIRDLNFVIQESNQKSINLETEQCKLKSVLEQKQEEIAFCEEEVNCTTELLEKSKLRIIQLTDKLDKEMKFRKSTDILVSKVEFYEIAMQKMLESSSFILLKELLNTGKWGQATDLVESHIKYQLERTKSDEIIIIEDLKLHNPLQFSWRSIYEDFQFGLFGKTGDNLVNMKKEYFHYYQLCFLGILWSMFTITLQMINSSGSSSTMSRTVTHISLAYIALLVLRRPAKF</sequence>
<accession>A0AAD5UKQ9</accession>
<evidence type="ECO:0000313" key="4">
    <source>
        <dbReference type="Proteomes" id="UP001210925"/>
    </source>
</evidence>
<name>A0AAD5UKQ9_9FUNG</name>